<protein>
    <recommendedName>
        <fullName evidence="3">Aryl-alcohol dehydrogenase</fullName>
    </recommendedName>
</protein>
<gene>
    <name evidence="1" type="ORF">HAPAU_39100</name>
</gene>
<reference evidence="1 2" key="1">
    <citation type="submission" date="2016-02" db="EMBL/GenBank/DDBJ databases">
        <title>Genome sequence of Halalkalicoccus paucihalophilus DSM 24557.</title>
        <authorList>
            <person name="Poehlein A."/>
            <person name="Daniel R."/>
        </authorList>
    </citation>
    <scope>NUCLEOTIDE SEQUENCE [LARGE SCALE GENOMIC DNA]</scope>
    <source>
        <strain evidence="1 2">DSM 24557</strain>
    </source>
</reference>
<evidence type="ECO:0008006" key="3">
    <source>
        <dbReference type="Google" id="ProtNLM"/>
    </source>
</evidence>
<keyword evidence="2" id="KW-1185">Reference proteome</keyword>
<organism evidence="1 2">
    <name type="scientific">Halalkalicoccus paucihalophilus</name>
    <dbReference type="NCBI Taxonomy" id="1008153"/>
    <lineage>
        <taxon>Archaea</taxon>
        <taxon>Methanobacteriati</taxon>
        <taxon>Methanobacteriota</taxon>
        <taxon>Stenosarchaea group</taxon>
        <taxon>Halobacteria</taxon>
        <taxon>Halobacteriales</taxon>
        <taxon>Halococcaceae</taxon>
        <taxon>Halalkalicoccus</taxon>
    </lineage>
</organism>
<name>A0A151A831_9EURY</name>
<evidence type="ECO:0000313" key="2">
    <source>
        <dbReference type="Proteomes" id="UP000075321"/>
    </source>
</evidence>
<dbReference type="Gene3D" id="3.40.50.720">
    <property type="entry name" value="NAD(P)-binding Rossmann-like Domain"/>
    <property type="match status" value="1"/>
</dbReference>
<dbReference type="EMBL" id="LTAZ01000017">
    <property type="protein sequence ID" value="KYH23831.1"/>
    <property type="molecule type" value="Genomic_DNA"/>
</dbReference>
<dbReference type="PATRIC" id="fig|1008153.3.peg.4181"/>
<comment type="caution">
    <text evidence="1">The sequence shown here is derived from an EMBL/GenBank/DDBJ whole genome shotgun (WGS) entry which is preliminary data.</text>
</comment>
<dbReference type="Gene3D" id="3.90.180.10">
    <property type="entry name" value="Medium-chain alcohol dehydrogenases, catalytic domain"/>
    <property type="match status" value="1"/>
</dbReference>
<sequence>MSLDVNNVLFGRNIKGVIEGNSTPDLFTPDLIDLYRAGKSPFDELVTYYDFEDIERAVEEQENGEVVKPVLRMSEP</sequence>
<dbReference type="AlphaFoldDB" id="A0A151A831"/>
<evidence type="ECO:0000313" key="1">
    <source>
        <dbReference type="EMBL" id="KYH23831.1"/>
    </source>
</evidence>
<dbReference type="RefSeq" id="WP_084383894.1">
    <property type="nucleotide sequence ID" value="NZ_LTAZ01000017.1"/>
</dbReference>
<accession>A0A151A831</accession>
<dbReference type="Proteomes" id="UP000075321">
    <property type="component" value="Unassembled WGS sequence"/>
</dbReference>
<proteinExistence type="predicted"/>